<accession>A0AAD1WYK3</accession>
<protein>
    <submittedName>
        <fullName evidence="1">Uncharacterized protein</fullName>
    </submittedName>
</protein>
<evidence type="ECO:0000313" key="2">
    <source>
        <dbReference type="Proteomes" id="UP001295444"/>
    </source>
</evidence>
<proteinExistence type="predicted"/>
<sequence>MGKKTKKLKTLNWEGSRNIGDLLQQRPRPKMVAPPDSPYTFSEEVMDATDKIPHTVGNLSTPLTEDLTAPATKGDIKALMNNIHAFYNADLDIIQEDITVVTTRVRATEEHLSTVAHQQENSNEQIQSLQAAHRAFQIKMDTLENTQRRNNLKIRGIAETVNDHEMPHFIRCLLFSRCRNPP</sequence>
<evidence type="ECO:0000313" key="1">
    <source>
        <dbReference type="EMBL" id="CAH2327949.1"/>
    </source>
</evidence>
<gene>
    <name evidence="1" type="ORF">PECUL_23A051289</name>
</gene>
<dbReference type="Proteomes" id="UP001295444">
    <property type="component" value="Chromosome 13"/>
</dbReference>
<reference evidence="1" key="1">
    <citation type="submission" date="2022-03" db="EMBL/GenBank/DDBJ databases">
        <authorList>
            <person name="Alioto T."/>
            <person name="Alioto T."/>
            <person name="Gomez Garrido J."/>
        </authorList>
    </citation>
    <scope>NUCLEOTIDE SEQUENCE</scope>
</reference>
<keyword evidence="2" id="KW-1185">Reference proteome</keyword>
<organism evidence="1 2">
    <name type="scientific">Pelobates cultripes</name>
    <name type="common">Western spadefoot toad</name>
    <dbReference type="NCBI Taxonomy" id="61616"/>
    <lineage>
        <taxon>Eukaryota</taxon>
        <taxon>Metazoa</taxon>
        <taxon>Chordata</taxon>
        <taxon>Craniata</taxon>
        <taxon>Vertebrata</taxon>
        <taxon>Euteleostomi</taxon>
        <taxon>Amphibia</taxon>
        <taxon>Batrachia</taxon>
        <taxon>Anura</taxon>
        <taxon>Pelobatoidea</taxon>
        <taxon>Pelobatidae</taxon>
        <taxon>Pelobates</taxon>
    </lineage>
</organism>
<dbReference type="AlphaFoldDB" id="A0AAD1WYK3"/>
<dbReference type="EMBL" id="OW240924">
    <property type="protein sequence ID" value="CAH2327949.1"/>
    <property type="molecule type" value="Genomic_DNA"/>
</dbReference>
<name>A0AAD1WYK3_PELCU</name>